<reference evidence="3" key="1">
    <citation type="submission" date="2022-03" db="EMBL/GenBank/DDBJ databases">
        <authorList>
            <person name="Alioto T."/>
            <person name="Alioto T."/>
            <person name="Gomez Garrido J."/>
        </authorList>
    </citation>
    <scope>NUCLEOTIDE SEQUENCE</scope>
</reference>
<feature type="compositionally biased region" description="Basic and acidic residues" evidence="2">
    <location>
        <begin position="1"/>
        <end position="22"/>
    </location>
</feature>
<proteinExistence type="predicted"/>
<accession>A0AAD1T9J6</accession>
<gene>
    <name evidence="3" type="ORF">PECUL_23A045259</name>
</gene>
<sequence>MASRKPTEVKSSSRKDKKEASQDKSMNIYFSPQQHKILKQKMNDINSSNDTLESEGIKISEKDLLLRSSLRSNLEEIKMELATTAAEIKSEIKQEINVLAAKMQRFEDQEMDFQVKTLTDESQKAHSKILALELKLNDMEVAEKIYVSEIYWRSAHKRTFCRLFCSFGNYV</sequence>
<evidence type="ECO:0000313" key="4">
    <source>
        <dbReference type="Proteomes" id="UP001295444"/>
    </source>
</evidence>
<keyword evidence="4" id="KW-1185">Reference proteome</keyword>
<name>A0AAD1T9J6_PELCU</name>
<evidence type="ECO:0000313" key="3">
    <source>
        <dbReference type="EMBL" id="CAH2321767.1"/>
    </source>
</evidence>
<dbReference type="AlphaFoldDB" id="A0AAD1T9J6"/>
<keyword evidence="1" id="KW-0175">Coiled coil</keyword>
<evidence type="ECO:0000256" key="1">
    <source>
        <dbReference type="SAM" id="Coils"/>
    </source>
</evidence>
<dbReference type="EMBL" id="OW240922">
    <property type="protein sequence ID" value="CAH2321767.1"/>
    <property type="molecule type" value="Genomic_DNA"/>
</dbReference>
<organism evidence="3 4">
    <name type="scientific">Pelobates cultripes</name>
    <name type="common">Western spadefoot toad</name>
    <dbReference type="NCBI Taxonomy" id="61616"/>
    <lineage>
        <taxon>Eukaryota</taxon>
        <taxon>Metazoa</taxon>
        <taxon>Chordata</taxon>
        <taxon>Craniata</taxon>
        <taxon>Vertebrata</taxon>
        <taxon>Euteleostomi</taxon>
        <taxon>Amphibia</taxon>
        <taxon>Batrachia</taxon>
        <taxon>Anura</taxon>
        <taxon>Pelobatoidea</taxon>
        <taxon>Pelobatidae</taxon>
        <taxon>Pelobates</taxon>
    </lineage>
</organism>
<feature type="coiled-coil region" evidence="1">
    <location>
        <begin position="35"/>
        <end position="109"/>
    </location>
</feature>
<evidence type="ECO:0000256" key="2">
    <source>
        <dbReference type="SAM" id="MobiDB-lite"/>
    </source>
</evidence>
<dbReference type="Proteomes" id="UP001295444">
    <property type="component" value="Chromosome 11"/>
</dbReference>
<feature type="region of interest" description="Disordered" evidence="2">
    <location>
        <begin position="1"/>
        <end position="29"/>
    </location>
</feature>
<protein>
    <submittedName>
        <fullName evidence="3">Uncharacterized protein</fullName>
    </submittedName>
</protein>